<evidence type="ECO:0000313" key="1">
    <source>
        <dbReference type="EMBL" id="KAA1136336.1"/>
    </source>
</evidence>
<reference evidence="1 2" key="1">
    <citation type="submission" date="2019-05" db="EMBL/GenBank/DDBJ databases">
        <title>Emergence of the Ug99 lineage of the wheat stem rust pathogen through somatic hybridization.</title>
        <authorList>
            <person name="Li F."/>
            <person name="Upadhyaya N.M."/>
            <person name="Sperschneider J."/>
            <person name="Matny O."/>
            <person name="Nguyen-Phuc H."/>
            <person name="Mago R."/>
            <person name="Raley C."/>
            <person name="Miller M.E."/>
            <person name="Silverstein K.A.T."/>
            <person name="Henningsen E."/>
            <person name="Hirsch C.D."/>
            <person name="Visser B."/>
            <person name="Pretorius Z.A."/>
            <person name="Steffenson B.J."/>
            <person name="Schwessinger B."/>
            <person name="Dodds P.N."/>
            <person name="Figueroa M."/>
        </authorList>
    </citation>
    <scope>NUCLEOTIDE SEQUENCE [LARGE SCALE GENOMIC DNA]</scope>
    <source>
        <strain evidence="1 2">Ug99</strain>
    </source>
</reference>
<gene>
    <name evidence="1" type="ORF">PGTUg99_025324</name>
</gene>
<dbReference type="AlphaFoldDB" id="A0A5B0SE15"/>
<evidence type="ECO:0000313" key="2">
    <source>
        <dbReference type="Proteomes" id="UP000325313"/>
    </source>
</evidence>
<sequence>MVMRPLPTRLEVRVPVRSAKVCPLSVDIFFLQVQNLLLVRFVTNSTSESCIRLVRPVTSRHISFRFLHDAAAHQFDDPSDRPVLALHLDLIPSRLDRLVYPSRQLAEEPPPLDTKSFPHSFQLLDSSLVRQSSTNFSALHSSQNPRPTICLIAAVPQGLLRINTGLTPSKL</sequence>
<dbReference type="Proteomes" id="UP000325313">
    <property type="component" value="Unassembled WGS sequence"/>
</dbReference>
<proteinExistence type="predicted"/>
<accession>A0A5B0SE15</accession>
<comment type="caution">
    <text evidence="1">The sequence shown here is derived from an EMBL/GenBank/DDBJ whole genome shotgun (WGS) entry which is preliminary data.</text>
</comment>
<organism evidence="1 2">
    <name type="scientific">Puccinia graminis f. sp. tritici</name>
    <dbReference type="NCBI Taxonomy" id="56615"/>
    <lineage>
        <taxon>Eukaryota</taxon>
        <taxon>Fungi</taxon>
        <taxon>Dikarya</taxon>
        <taxon>Basidiomycota</taxon>
        <taxon>Pucciniomycotina</taxon>
        <taxon>Pucciniomycetes</taxon>
        <taxon>Pucciniales</taxon>
        <taxon>Pucciniaceae</taxon>
        <taxon>Puccinia</taxon>
    </lineage>
</organism>
<dbReference type="EMBL" id="VDEP01000035">
    <property type="protein sequence ID" value="KAA1136336.1"/>
    <property type="molecule type" value="Genomic_DNA"/>
</dbReference>
<protein>
    <submittedName>
        <fullName evidence="1">Uncharacterized protein</fullName>
    </submittedName>
</protein>
<name>A0A5B0SE15_PUCGR</name>